<comment type="similarity">
    <text evidence="2">Belongs to the transketolase family.</text>
</comment>
<sequence length="270" mass="29998">MDAEIAKLKGIACDCRIDMLKALATAESGHTAAPMGIMDFLVAMYFKILNIDPKNPQKSDRDRFVLSCGHYAPALYAVMAHRGFFPIKELLTLRDLNSRLQGHPHNLALPGIENTSGPLGQGISQAVGMALAAKIDQKKHHIYCLTSDGETQEGQVWEALMLAPARELDNLTCFVDRNFIQIDGNTEDVVPLEPLAKKYQAFGWHTIEIDGHNFNQIIDGCLQAKSTHLPTMIILNTIPGKAVKEIENDFTWHGKPPTPEEAERFIKELK</sequence>
<evidence type="ECO:0000313" key="5">
    <source>
        <dbReference type="EMBL" id="TSC92674.1"/>
    </source>
</evidence>
<dbReference type="AlphaFoldDB" id="A0A554LII3"/>
<feature type="domain" description="Transketolase N-terminal" evidence="4">
    <location>
        <begin position="15"/>
        <end position="261"/>
    </location>
</feature>
<comment type="cofactor">
    <cofactor evidence="1">
        <name>thiamine diphosphate</name>
        <dbReference type="ChEBI" id="CHEBI:58937"/>
    </cofactor>
</comment>
<evidence type="ECO:0000256" key="1">
    <source>
        <dbReference type="ARBA" id="ARBA00001964"/>
    </source>
</evidence>
<keyword evidence="3" id="KW-0786">Thiamine pyrophosphate</keyword>
<dbReference type="EMBL" id="VMGK01000017">
    <property type="protein sequence ID" value="TSC92674.1"/>
    <property type="molecule type" value="Genomic_DNA"/>
</dbReference>
<dbReference type="InterPro" id="IPR005474">
    <property type="entry name" value="Transketolase_N"/>
</dbReference>
<evidence type="ECO:0000256" key="3">
    <source>
        <dbReference type="ARBA" id="ARBA00023052"/>
    </source>
</evidence>
<dbReference type="Pfam" id="PF00456">
    <property type="entry name" value="Transketolase_N"/>
    <property type="match status" value="1"/>
</dbReference>
<accession>A0A554LII3</accession>
<evidence type="ECO:0000256" key="2">
    <source>
        <dbReference type="ARBA" id="ARBA00007131"/>
    </source>
</evidence>
<dbReference type="Proteomes" id="UP000315689">
    <property type="component" value="Unassembled WGS sequence"/>
</dbReference>
<organism evidence="5 6">
    <name type="scientific">Candidatus Berkelbacteria bacterium Licking1014_7</name>
    <dbReference type="NCBI Taxonomy" id="2017147"/>
    <lineage>
        <taxon>Bacteria</taxon>
        <taxon>Candidatus Berkelbacteria</taxon>
    </lineage>
</organism>
<dbReference type="CDD" id="cd02012">
    <property type="entry name" value="TPP_TK"/>
    <property type="match status" value="1"/>
</dbReference>
<protein>
    <submittedName>
        <fullName evidence="5">Transketolase</fullName>
    </submittedName>
</protein>
<name>A0A554LII3_9BACT</name>
<proteinExistence type="inferred from homology"/>
<gene>
    <name evidence="5" type="ORF">CEN89_542</name>
</gene>
<dbReference type="InterPro" id="IPR029061">
    <property type="entry name" value="THDP-binding"/>
</dbReference>
<dbReference type="PANTHER" id="PTHR47514:SF1">
    <property type="entry name" value="TRANSKETOLASE N-TERMINAL SECTION-RELATED"/>
    <property type="match status" value="1"/>
</dbReference>
<dbReference type="SUPFAM" id="SSF52518">
    <property type="entry name" value="Thiamin diphosphate-binding fold (THDP-binding)"/>
    <property type="match status" value="1"/>
</dbReference>
<evidence type="ECO:0000259" key="4">
    <source>
        <dbReference type="Pfam" id="PF00456"/>
    </source>
</evidence>
<dbReference type="PANTHER" id="PTHR47514">
    <property type="entry name" value="TRANSKETOLASE N-TERMINAL SECTION-RELATED"/>
    <property type="match status" value="1"/>
</dbReference>
<comment type="caution">
    <text evidence="5">The sequence shown here is derived from an EMBL/GenBank/DDBJ whole genome shotgun (WGS) entry which is preliminary data.</text>
</comment>
<dbReference type="Gene3D" id="3.40.50.970">
    <property type="match status" value="1"/>
</dbReference>
<reference evidence="5 6" key="1">
    <citation type="submission" date="2017-07" db="EMBL/GenBank/DDBJ databases">
        <title>Mechanisms for carbon and nitrogen cycling indicate functional differentiation within the Candidate Phyla Radiation.</title>
        <authorList>
            <person name="Danczak R.E."/>
            <person name="Johnston M.D."/>
            <person name="Kenah C."/>
            <person name="Slattery M."/>
            <person name="Wrighton K.C."/>
            <person name="Wilkins M.J."/>
        </authorList>
    </citation>
    <scope>NUCLEOTIDE SEQUENCE [LARGE SCALE GENOMIC DNA]</scope>
    <source>
        <strain evidence="5">Licking1014_7</strain>
    </source>
</reference>
<evidence type="ECO:0000313" key="6">
    <source>
        <dbReference type="Proteomes" id="UP000315689"/>
    </source>
</evidence>